<dbReference type="InterPro" id="IPR037066">
    <property type="entry name" value="Plug_dom_sf"/>
</dbReference>
<dbReference type="GO" id="GO:0044718">
    <property type="term" value="P:siderophore transmembrane transport"/>
    <property type="evidence" value="ECO:0007669"/>
    <property type="project" value="TreeGrafter"/>
</dbReference>
<evidence type="ECO:0000313" key="13">
    <source>
        <dbReference type="EMBL" id="ADX68044.1"/>
    </source>
</evidence>
<feature type="domain" description="Outer membrane protein beta-barrel" evidence="12">
    <location>
        <begin position="389"/>
        <end position="804"/>
    </location>
</feature>
<dbReference type="KEGG" id="wvi:Weevi_1340"/>
<sequence length="833" mass="95363">MSIKNLSWIILSFFAINVMAQDTFKVTGKVTNNSTQKPIEFASVIIENNQAGYIAEVITNANGDFLYDLPQGDYLFVIEALGYSTIEKQVRVTETLNLGNIPLAAEEVISLQAATIVAEKPIYKVELDKKVYDMANDPMSQGQSLSDALQNVPSVQVDTEGNVSLRGNENVKFLIDGKPSGMLGISNPAEALKNIPSENVERVEVITNPSSRYEASGSAGIINIILKKGSNNGFNGSITANAGTPESVGANANLNYRTNKINLFTNFGFRYSKREGESSVKTTFYNPREERIGNDEVGYDDILYSYRETQRNNDRIRRNFNFRAGFEYYLDPKNSFTFSAGYRFNNGNSLSNILYTYANDDKFSFYDQVRKQNEDEIEHNIDADFNYTHKFDNKGHEFSVNARMSYAKEDEEADLRNFRNSRQIRQEAASSYENYKSVTISADYVKPIGEKGKFELGARGNIENTTTTFRATRLIDNLWTQIPGFNAEVDNFQNVYAAYTQYGNTIGKFTYFAGVRMEYSDMTIKDETLKKTINKEYVDWFPSATLNYEFNDKNQLQLSYSRRIRRPMSFFLLPYFTYSDDQNIRKGNPDINPTYTNAIELSYITNIGKLMITPNIYYQRSTDVYRNLNYNAGQYFESLPINLGTQDRYGLDLTFTYRPFRWWNLMGSINVFGYDDKGEIDYTYTYREADGSEHNVTENFNFKGDGISSFARLSSNFKLPADFGFQLAGMYRGKTKNARQDVNANISMDASLTKDILKGRGTFTLNVRDVFDSRKRAFTSYGNDFLTESEMRWNTRMINLSFTYRLKANQPKQRDRQNNMDDNGGMRDEMMPE</sequence>
<dbReference type="OrthoDB" id="8764943at2"/>
<keyword evidence="3 8" id="KW-1134">Transmembrane beta strand</keyword>
<keyword evidence="6 8" id="KW-0472">Membrane</keyword>
<feature type="chain" id="PRO_5003256284" evidence="10">
    <location>
        <begin position="21"/>
        <end position="833"/>
    </location>
</feature>
<keyword evidence="2 8" id="KW-0813">Transport</keyword>
<dbReference type="Pfam" id="PF13620">
    <property type="entry name" value="CarboxypepD_reg"/>
    <property type="match status" value="1"/>
</dbReference>
<name>F0NXX6_WEEVC</name>
<dbReference type="PROSITE" id="PS52016">
    <property type="entry name" value="TONB_DEPENDENT_REC_3"/>
    <property type="match status" value="1"/>
</dbReference>
<comment type="subcellular location">
    <subcellularLocation>
        <location evidence="1 8">Cell outer membrane</location>
        <topology evidence="1 8">Multi-pass membrane protein</topology>
    </subcellularLocation>
</comment>
<feature type="domain" description="TonB-dependent receptor plug" evidence="11">
    <location>
        <begin position="139"/>
        <end position="220"/>
    </location>
</feature>
<proteinExistence type="inferred from homology"/>
<organism evidence="13 14">
    <name type="scientific">Weeksella virosa (strain ATCC 43766 / DSM 16922 / JCM 21250 / CCUG 30538 / CDC 9751 / IAM 14551 / NBRC 16016 / NCTC 11634 / CL345/78)</name>
    <dbReference type="NCBI Taxonomy" id="865938"/>
    <lineage>
        <taxon>Bacteria</taxon>
        <taxon>Pseudomonadati</taxon>
        <taxon>Bacteroidota</taxon>
        <taxon>Flavobacteriia</taxon>
        <taxon>Flavobacteriales</taxon>
        <taxon>Weeksellaceae</taxon>
        <taxon>Weeksella</taxon>
    </lineage>
</organism>
<keyword evidence="5 10" id="KW-0732">Signal</keyword>
<reference evidence="14" key="2">
    <citation type="journal article" date="2011" name="Stand. Genomic Sci.">
        <title>Complete genome sequence of Weeksella virosa type strain (9751T).</title>
        <authorList>
            <person name="Lang E."/>
            <person name="Teshima H."/>
            <person name="Lucas S."/>
            <person name="Lapidus A."/>
            <person name="Hammon N."/>
            <person name="Deshpande S."/>
            <person name="Nolan M."/>
            <person name="Cheng J."/>
            <person name="Pitluck S."/>
            <person name="Liolios K."/>
            <person name="Pagani I."/>
            <person name="Mikhailova N."/>
            <person name="Ivanova N."/>
            <person name="Mavromatis K."/>
            <person name="Pati A."/>
            <person name="Tapia R."/>
            <person name="Han C."/>
            <person name="Goodwin L."/>
            <person name="Chen A."/>
            <person name="Palaniappan K."/>
            <person name="Land M."/>
            <person name="Hauser L."/>
            <person name="Chang Y."/>
            <person name="Jeffries C."/>
            <person name="Brambilla E."/>
            <person name="Kopitz M."/>
            <person name="Rohde M."/>
            <person name="Goker M."/>
            <person name="Tindall B."/>
            <person name="Detter J."/>
            <person name="Woyke T."/>
            <person name="Bristow J."/>
            <person name="Eisen J."/>
            <person name="Markowitz V."/>
            <person name="Hugenholtz P."/>
            <person name="Klenk H."/>
            <person name="Kyrpides N."/>
        </authorList>
    </citation>
    <scope>NUCLEOTIDE SEQUENCE [LARGE SCALE GENOMIC DNA]</scope>
    <source>
        <strain evidence="14">ATCC 43766 / DSM 16922 / JCM 21250 / NBRC 16016 / NCTC 11634 / CL345/78</strain>
    </source>
</reference>
<dbReference type="STRING" id="865938.Weevi_1340"/>
<dbReference type="InterPro" id="IPR036942">
    <property type="entry name" value="Beta-barrel_TonB_sf"/>
</dbReference>
<protein>
    <submittedName>
        <fullName evidence="13">TonB-dependent receptor plug</fullName>
    </submittedName>
</protein>
<comment type="similarity">
    <text evidence="8">Belongs to the TonB-dependent receptor family.</text>
</comment>
<evidence type="ECO:0000256" key="7">
    <source>
        <dbReference type="ARBA" id="ARBA00023237"/>
    </source>
</evidence>
<evidence type="ECO:0000256" key="6">
    <source>
        <dbReference type="ARBA" id="ARBA00023136"/>
    </source>
</evidence>
<dbReference type="RefSeq" id="WP_013598433.1">
    <property type="nucleotide sequence ID" value="NC_015144.1"/>
</dbReference>
<evidence type="ECO:0000256" key="5">
    <source>
        <dbReference type="ARBA" id="ARBA00022729"/>
    </source>
</evidence>
<dbReference type="InterPro" id="IPR012910">
    <property type="entry name" value="Plug_dom"/>
</dbReference>
<gene>
    <name evidence="13" type="ordered locus">Weevi_1340</name>
</gene>
<evidence type="ECO:0000313" key="14">
    <source>
        <dbReference type="Proteomes" id="UP000008641"/>
    </source>
</evidence>
<evidence type="ECO:0000256" key="8">
    <source>
        <dbReference type="PROSITE-ProRule" id="PRU01360"/>
    </source>
</evidence>
<evidence type="ECO:0000256" key="10">
    <source>
        <dbReference type="SAM" id="SignalP"/>
    </source>
</evidence>
<reference evidence="13 14" key="1">
    <citation type="journal article" date="2011" name="Stand. Genomic Sci.">
        <title>Complete genome sequence of Weeksella virosa type strain (9751).</title>
        <authorList>
            <person name="Lang E."/>
            <person name="Teshima H."/>
            <person name="Lucas S."/>
            <person name="Lapidus A."/>
            <person name="Hammon N."/>
            <person name="Deshpande S."/>
            <person name="Nolan M."/>
            <person name="Cheng J.F."/>
            <person name="Pitluck S."/>
            <person name="Liolios K."/>
            <person name="Pagani I."/>
            <person name="Mikhailova N."/>
            <person name="Ivanova N."/>
            <person name="Mavromatis K."/>
            <person name="Pati A."/>
            <person name="Tapia R."/>
            <person name="Han C."/>
            <person name="Goodwin L."/>
            <person name="Chen A."/>
            <person name="Palaniappan K."/>
            <person name="Land M."/>
            <person name="Hauser L."/>
            <person name="Chang Y.J."/>
            <person name="Jeffries C.D."/>
            <person name="Brambilla E.M."/>
            <person name="Kopitz M."/>
            <person name="Rohde M."/>
            <person name="Goker M."/>
            <person name="Tindall B.J."/>
            <person name="Detter J.C."/>
            <person name="Woyke T."/>
            <person name="Bristow J."/>
            <person name="Eisen J.A."/>
            <person name="Markowitz V."/>
            <person name="Hugenholtz P."/>
            <person name="Klenk H.P."/>
            <person name="Kyrpides N.C."/>
        </authorList>
    </citation>
    <scope>NUCLEOTIDE SEQUENCE [LARGE SCALE GENOMIC DNA]</scope>
    <source>
        <strain evidence="14">ATCC 43766 / DSM 16922 / JCM 21250 / NBRC 16016 / NCTC 11634 / CL345/78</strain>
    </source>
</reference>
<keyword evidence="4 8" id="KW-0812">Transmembrane</keyword>
<dbReference type="EMBL" id="CP002455">
    <property type="protein sequence ID" value="ADX68044.1"/>
    <property type="molecule type" value="Genomic_DNA"/>
</dbReference>
<dbReference type="PANTHER" id="PTHR30069:SF29">
    <property type="entry name" value="HEMOGLOBIN AND HEMOGLOBIN-HAPTOGLOBIN-BINDING PROTEIN 1-RELATED"/>
    <property type="match status" value="1"/>
</dbReference>
<dbReference type="eggNOG" id="COG1629">
    <property type="taxonomic scope" value="Bacteria"/>
</dbReference>
<dbReference type="SUPFAM" id="SSF56935">
    <property type="entry name" value="Porins"/>
    <property type="match status" value="1"/>
</dbReference>
<accession>F0NXX6</accession>
<feature type="compositionally biased region" description="Basic and acidic residues" evidence="9">
    <location>
        <begin position="812"/>
        <end position="833"/>
    </location>
</feature>
<dbReference type="HOGENOM" id="CLU_017617_0_0_10"/>
<dbReference type="Gene3D" id="2.170.130.10">
    <property type="entry name" value="TonB-dependent receptor, plug domain"/>
    <property type="match status" value="1"/>
</dbReference>
<dbReference type="SUPFAM" id="SSF49464">
    <property type="entry name" value="Carboxypeptidase regulatory domain-like"/>
    <property type="match status" value="1"/>
</dbReference>
<dbReference type="Gene3D" id="2.60.40.1120">
    <property type="entry name" value="Carboxypeptidase-like, regulatory domain"/>
    <property type="match status" value="1"/>
</dbReference>
<evidence type="ECO:0000256" key="1">
    <source>
        <dbReference type="ARBA" id="ARBA00004571"/>
    </source>
</evidence>
<dbReference type="GO" id="GO:0009279">
    <property type="term" value="C:cell outer membrane"/>
    <property type="evidence" value="ECO:0007669"/>
    <property type="project" value="UniProtKB-SubCell"/>
</dbReference>
<evidence type="ECO:0000256" key="9">
    <source>
        <dbReference type="SAM" id="MobiDB-lite"/>
    </source>
</evidence>
<dbReference type="AlphaFoldDB" id="F0NXX6"/>
<dbReference type="InterPro" id="IPR041700">
    <property type="entry name" value="OMP_b-brl_3"/>
</dbReference>
<evidence type="ECO:0000256" key="2">
    <source>
        <dbReference type="ARBA" id="ARBA00022448"/>
    </source>
</evidence>
<keyword evidence="13" id="KW-0675">Receptor</keyword>
<dbReference type="Pfam" id="PF14905">
    <property type="entry name" value="OMP_b-brl_3"/>
    <property type="match status" value="1"/>
</dbReference>
<dbReference type="Gene3D" id="2.40.170.20">
    <property type="entry name" value="TonB-dependent receptor, beta-barrel domain"/>
    <property type="match status" value="1"/>
</dbReference>
<dbReference type="Proteomes" id="UP000008641">
    <property type="component" value="Chromosome"/>
</dbReference>
<dbReference type="Pfam" id="PF07715">
    <property type="entry name" value="Plug"/>
    <property type="match status" value="1"/>
</dbReference>
<evidence type="ECO:0000256" key="4">
    <source>
        <dbReference type="ARBA" id="ARBA00022692"/>
    </source>
</evidence>
<evidence type="ECO:0000259" key="12">
    <source>
        <dbReference type="Pfam" id="PF14905"/>
    </source>
</evidence>
<dbReference type="PANTHER" id="PTHR30069">
    <property type="entry name" value="TONB-DEPENDENT OUTER MEMBRANE RECEPTOR"/>
    <property type="match status" value="1"/>
</dbReference>
<dbReference type="InterPro" id="IPR008969">
    <property type="entry name" value="CarboxyPept-like_regulatory"/>
</dbReference>
<feature type="signal peptide" evidence="10">
    <location>
        <begin position="1"/>
        <end position="20"/>
    </location>
</feature>
<keyword evidence="14" id="KW-1185">Reference proteome</keyword>
<dbReference type="InterPro" id="IPR039426">
    <property type="entry name" value="TonB-dep_rcpt-like"/>
</dbReference>
<feature type="region of interest" description="Disordered" evidence="9">
    <location>
        <begin position="809"/>
        <end position="833"/>
    </location>
</feature>
<keyword evidence="7 8" id="KW-0998">Cell outer membrane</keyword>
<evidence type="ECO:0000256" key="3">
    <source>
        <dbReference type="ARBA" id="ARBA00022452"/>
    </source>
</evidence>
<evidence type="ECO:0000259" key="11">
    <source>
        <dbReference type="Pfam" id="PF07715"/>
    </source>
</evidence>
<dbReference type="GO" id="GO:0015344">
    <property type="term" value="F:siderophore uptake transmembrane transporter activity"/>
    <property type="evidence" value="ECO:0007669"/>
    <property type="project" value="TreeGrafter"/>
</dbReference>